<dbReference type="GO" id="GO:0022627">
    <property type="term" value="C:cytosolic small ribosomal subunit"/>
    <property type="evidence" value="ECO:0007669"/>
    <property type="project" value="TreeGrafter"/>
</dbReference>
<keyword evidence="4 6" id="KW-0689">Ribosomal protein</keyword>
<dbReference type="PANTHER" id="PTHR10744">
    <property type="entry name" value="40S RIBOSOMAL PROTEIN S11 FAMILY MEMBER"/>
    <property type="match status" value="1"/>
</dbReference>
<protein>
    <recommendedName>
        <fullName evidence="6">Small ribosomal subunit protein uS17</fullName>
    </recommendedName>
</protein>
<dbReference type="InterPro" id="IPR012340">
    <property type="entry name" value="NA-bd_OB-fold"/>
</dbReference>
<accession>A0A2M6XAN9</accession>
<sequence>MKALKGKIVSDKMVQTATILVERRVVHPLYGKALRRRQHYHADNQIGAKQGDMVEFVATRPISKTKMWKIVNIIKK</sequence>
<evidence type="ECO:0000256" key="5">
    <source>
        <dbReference type="ARBA" id="ARBA00023274"/>
    </source>
</evidence>
<name>A0A2M6XAN9_9BACT</name>
<dbReference type="PANTHER" id="PTHR10744:SF1">
    <property type="entry name" value="SMALL RIBOSOMAL SUBUNIT PROTEIN US17M"/>
    <property type="match status" value="1"/>
</dbReference>
<evidence type="ECO:0000256" key="1">
    <source>
        <dbReference type="ARBA" id="ARBA00010254"/>
    </source>
</evidence>
<dbReference type="GO" id="GO:0019843">
    <property type="term" value="F:rRNA binding"/>
    <property type="evidence" value="ECO:0007669"/>
    <property type="project" value="UniProtKB-UniRule"/>
</dbReference>
<comment type="similarity">
    <text evidence="1 6">Belongs to the universal ribosomal protein uS17 family.</text>
</comment>
<keyword evidence="5 6" id="KW-0687">Ribonucleoprotein</keyword>
<dbReference type="InterPro" id="IPR019984">
    <property type="entry name" value="Ribosomal_uS17_bact/chlr"/>
</dbReference>
<dbReference type="HAMAP" id="MF_01345_B">
    <property type="entry name" value="Ribosomal_uS17_B"/>
    <property type="match status" value="1"/>
</dbReference>
<dbReference type="SUPFAM" id="SSF50249">
    <property type="entry name" value="Nucleic acid-binding proteins"/>
    <property type="match status" value="1"/>
</dbReference>
<proteinExistence type="inferred from homology"/>
<dbReference type="AlphaFoldDB" id="A0A2M6XAN9"/>
<dbReference type="GO" id="GO:0006412">
    <property type="term" value="P:translation"/>
    <property type="evidence" value="ECO:0007669"/>
    <property type="project" value="UniProtKB-UniRule"/>
</dbReference>
<evidence type="ECO:0000256" key="4">
    <source>
        <dbReference type="ARBA" id="ARBA00022980"/>
    </source>
</evidence>
<evidence type="ECO:0000256" key="2">
    <source>
        <dbReference type="ARBA" id="ARBA00022730"/>
    </source>
</evidence>
<dbReference type="PRINTS" id="PR00973">
    <property type="entry name" value="RIBOSOMALS17"/>
</dbReference>
<evidence type="ECO:0000313" key="7">
    <source>
        <dbReference type="EMBL" id="PIU02150.1"/>
    </source>
</evidence>
<dbReference type="Proteomes" id="UP000231214">
    <property type="component" value="Unassembled WGS sequence"/>
</dbReference>
<evidence type="ECO:0000313" key="8">
    <source>
        <dbReference type="Proteomes" id="UP000231214"/>
    </source>
</evidence>
<dbReference type="EMBL" id="PEZK01000026">
    <property type="protein sequence ID" value="PIU02150.1"/>
    <property type="molecule type" value="Genomic_DNA"/>
</dbReference>
<dbReference type="Gene3D" id="2.40.50.140">
    <property type="entry name" value="Nucleic acid-binding proteins"/>
    <property type="match status" value="1"/>
</dbReference>
<dbReference type="Pfam" id="PF00366">
    <property type="entry name" value="Ribosomal_S17"/>
    <property type="match status" value="1"/>
</dbReference>
<evidence type="ECO:0000256" key="3">
    <source>
        <dbReference type="ARBA" id="ARBA00022884"/>
    </source>
</evidence>
<reference evidence="8" key="1">
    <citation type="submission" date="2017-09" db="EMBL/GenBank/DDBJ databases">
        <title>Depth-based differentiation of microbial function through sediment-hosted aquifers and enrichment of novel symbionts in the deep terrestrial subsurface.</title>
        <authorList>
            <person name="Probst A.J."/>
            <person name="Ladd B."/>
            <person name="Jarett J.K."/>
            <person name="Geller-Mcgrath D.E."/>
            <person name="Sieber C.M.K."/>
            <person name="Emerson J.B."/>
            <person name="Anantharaman K."/>
            <person name="Thomas B.C."/>
            <person name="Malmstrom R."/>
            <person name="Stieglmeier M."/>
            <person name="Klingl A."/>
            <person name="Woyke T."/>
            <person name="Ryan C.M."/>
            <person name="Banfield J.F."/>
        </authorList>
    </citation>
    <scope>NUCLEOTIDE SEQUENCE [LARGE SCALE GENOMIC DNA]</scope>
</reference>
<comment type="function">
    <text evidence="6">One of the primary rRNA binding proteins, it binds specifically to the 5'-end of 16S ribosomal RNA.</text>
</comment>
<dbReference type="InterPro" id="IPR000266">
    <property type="entry name" value="Ribosomal_uS17"/>
</dbReference>
<dbReference type="CDD" id="cd00364">
    <property type="entry name" value="Ribosomal_uS17"/>
    <property type="match status" value="1"/>
</dbReference>
<comment type="caution">
    <text evidence="7">The sequence shown here is derived from an EMBL/GenBank/DDBJ whole genome shotgun (WGS) entry which is preliminary data.</text>
</comment>
<evidence type="ECO:0000256" key="6">
    <source>
        <dbReference type="HAMAP-Rule" id="MF_01345"/>
    </source>
</evidence>
<keyword evidence="2 6" id="KW-0699">rRNA-binding</keyword>
<comment type="subunit">
    <text evidence="6">Part of the 30S ribosomal subunit.</text>
</comment>
<keyword evidence="3 6" id="KW-0694">RNA-binding</keyword>
<organism evidence="7 8">
    <name type="scientific">Candidatus Shapirobacteria bacterium CG09_land_8_20_14_0_10_49_15</name>
    <dbReference type="NCBI Taxonomy" id="1974482"/>
    <lineage>
        <taxon>Bacteria</taxon>
        <taxon>Candidatus Shapironibacteriota</taxon>
    </lineage>
</organism>
<dbReference type="GO" id="GO:0003735">
    <property type="term" value="F:structural constituent of ribosome"/>
    <property type="evidence" value="ECO:0007669"/>
    <property type="project" value="InterPro"/>
</dbReference>
<gene>
    <name evidence="6" type="primary">rpsQ</name>
    <name evidence="7" type="ORF">COT66_01725</name>
</gene>
<dbReference type="NCBIfam" id="NF004123">
    <property type="entry name" value="PRK05610.1"/>
    <property type="match status" value="1"/>
</dbReference>